<dbReference type="InterPro" id="IPR009057">
    <property type="entry name" value="Homeodomain-like_sf"/>
</dbReference>
<evidence type="ECO:0000256" key="1">
    <source>
        <dbReference type="ARBA" id="ARBA00022491"/>
    </source>
</evidence>
<dbReference type="SUPFAM" id="SSF46689">
    <property type="entry name" value="Homeodomain-like"/>
    <property type="match status" value="1"/>
</dbReference>
<dbReference type="Pfam" id="PF00440">
    <property type="entry name" value="TetR_N"/>
    <property type="match status" value="1"/>
</dbReference>
<evidence type="ECO:0000256" key="4">
    <source>
        <dbReference type="ARBA" id="ARBA00023163"/>
    </source>
</evidence>
<dbReference type="PRINTS" id="PR00455">
    <property type="entry name" value="HTHTETR"/>
</dbReference>
<evidence type="ECO:0000256" key="2">
    <source>
        <dbReference type="ARBA" id="ARBA00023015"/>
    </source>
</evidence>
<dbReference type="InterPro" id="IPR023772">
    <property type="entry name" value="DNA-bd_HTH_TetR-type_CS"/>
</dbReference>
<dbReference type="Gene3D" id="1.10.357.10">
    <property type="entry name" value="Tetracycline Repressor, domain 2"/>
    <property type="match status" value="1"/>
</dbReference>
<dbReference type="GO" id="GO:0003677">
    <property type="term" value="F:DNA binding"/>
    <property type="evidence" value="ECO:0007669"/>
    <property type="project" value="UniProtKB-UniRule"/>
</dbReference>
<proteinExistence type="predicted"/>
<evidence type="ECO:0000256" key="5">
    <source>
        <dbReference type="PROSITE-ProRule" id="PRU00335"/>
    </source>
</evidence>
<dbReference type="AlphaFoldDB" id="A0A7Y9WTT8"/>
<dbReference type="InterPro" id="IPR001647">
    <property type="entry name" value="HTH_TetR"/>
</dbReference>
<dbReference type="PROSITE" id="PS01081">
    <property type="entry name" value="HTH_TETR_1"/>
    <property type="match status" value="1"/>
</dbReference>
<keyword evidence="4" id="KW-0804">Transcription</keyword>
<sequence>MARPRSFDEYEVLEAATAAFWSKGYEATSTRDLVKSTGLTQPSLYNAFGDKRGLYLRALEHYLEHTLRERINRLETSMTAAQRVTMFFHEIIERAIADPDQRGCMLVNSALETTSDDQAFRATVAAELDEIQAFFRRCVAEAQQSGEIATTVAADDAAAHLLATLIGIRILARVKPQRAQLVAAIAPALMLLGLPALPELSVPAAQGSSG</sequence>
<dbReference type="PROSITE" id="PS50977">
    <property type="entry name" value="HTH_TETR_2"/>
    <property type="match status" value="1"/>
</dbReference>
<dbReference type="InterPro" id="IPR011075">
    <property type="entry name" value="TetR_C"/>
</dbReference>
<protein>
    <submittedName>
        <fullName evidence="7">TetR/AcrR family transcriptional repressor of nem operon</fullName>
    </submittedName>
</protein>
<evidence type="ECO:0000313" key="7">
    <source>
        <dbReference type="EMBL" id="NYH25823.1"/>
    </source>
</evidence>
<feature type="DNA-binding region" description="H-T-H motif" evidence="5">
    <location>
        <begin position="29"/>
        <end position="48"/>
    </location>
</feature>
<organism evidence="7 8">
    <name type="scientific">Paraburkholderia bryophila</name>
    <dbReference type="NCBI Taxonomy" id="420952"/>
    <lineage>
        <taxon>Bacteria</taxon>
        <taxon>Pseudomonadati</taxon>
        <taxon>Pseudomonadota</taxon>
        <taxon>Betaproteobacteria</taxon>
        <taxon>Burkholderiales</taxon>
        <taxon>Burkholderiaceae</taxon>
        <taxon>Paraburkholderia</taxon>
    </lineage>
</organism>
<evidence type="ECO:0000256" key="3">
    <source>
        <dbReference type="ARBA" id="ARBA00023125"/>
    </source>
</evidence>
<evidence type="ECO:0000313" key="8">
    <source>
        <dbReference type="Proteomes" id="UP000540929"/>
    </source>
</evidence>
<keyword evidence="3 5" id="KW-0238">DNA-binding</keyword>
<feature type="domain" description="HTH tetR-type" evidence="6">
    <location>
        <begin position="6"/>
        <end position="66"/>
    </location>
</feature>
<dbReference type="PANTHER" id="PTHR47506">
    <property type="entry name" value="TRANSCRIPTIONAL REGULATORY PROTEIN"/>
    <property type="match status" value="1"/>
</dbReference>
<dbReference type="SUPFAM" id="SSF48498">
    <property type="entry name" value="Tetracyclin repressor-like, C-terminal domain"/>
    <property type="match status" value="1"/>
</dbReference>
<keyword evidence="8" id="KW-1185">Reference proteome</keyword>
<comment type="caution">
    <text evidence="7">The sequence shown here is derived from an EMBL/GenBank/DDBJ whole genome shotgun (WGS) entry which is preliminary data.</text>
</comment>
<dbReference type="InterPro" id="IPR036271">
    <property type="entry name" value="Tet_transcr_reg_TetR-rel_C_sf"/>
</dbReference>
<reference evidence="7 8" key="1">
    <citation type="submission" date="2020-07" db="EMBL/GenBank/DDBJ databases">
        <title>Exploring microbial biodiversity for novel pathways involved in the catabolism of aromatic compounds derived from lignin.</title>
        <authorList>
            <person name="Elkins J."/>
        </authorList>
    </citation>
    <scope>NUCLEOTIDE SEQUENCE [LARGE SCALE GENOMIC DNA]</scope>
    <source>
        <strain evidence="7 8">H2C3C</strain>
    </source>
</reference>
<gene>
    <name evidence="7" type="ORF">GGD40_005394</name>
</gene>
<dbReference type="Pfam" id="PF16925">
    <property type="entry name" value="TetR_C_13"/>
    <property type="match status" value="1"/>
</dbReference>
<dbReference type="RefSeq" id="WP_179745634.1">
    <property type="nucleotide sequence ID" value="NZ_JACCAS010000002.1"/>
</dbReference>
<keyword evidence="1" id="KW-0678">Repressor</keyword>
<keyword evidence="2" id="KW-0805">Transcription regulation</keyword>
<dbReference type="Proteomes" id="UP000540929">
    <property type="component" value="Unassembled WGS sequence"/>
</dbReference>
<evidence type="ECO:0000259" key="6">
    <source>
        <dbReference type="PROSITE" id="PS50977"/>
    </source>
</evidence>
<dbReference type="Gene3D" id="1.10.10.60">
    <property type="entry name" value="Homeodomain-like"/>
    <property type="match status" value="1"/>
</dbReference>
<dbReference type="PANTHER" id="PTHR47506:SF1">
    <property type="entry name" value="HTH-TYPE TRANSCRIPTIONAL REGULATOR YJDC"/>
    <property type="match status" value="1"/>
</dbReference>
<name>A0A7Y9WTT8_9BURK</name>
<dbReference type="EMBL" id="JACCAS010000002">
    <property type="protein sequence ID" value="NYH25823.1"/>
    <property type="molecule type" value="Genomic_DNA"/>
</dbReference>
<accession>A0A7Y9WTT8</accession>